<sequence>MTTVTGQIFAEYNSFTVQSDPDVFGSDLDAMFAGQSNGICAAVVPGYLYFSMGTHYGPIGVTVEVHEGRPEIDDSWEEIVEVAFAPATVDVRVCSQMYGSSFPPFRLELTDYRLRVAISGMGEAASADFDPDRAVERCLLQFWPAPLGPDVVVKATSVVAVRNHERARAIPPPPPPPTPEELAERRRQKELEEAEQHRRYLMREWGGRLPSDRLLAVGDVARGLVHTDAEVVHALDAAGPALQRTVARWAARRVYDRAGLAEVEWIAPALAALERGEPLPPPFDQPDKAWERLIADPDAPDTTMLGMDGRSGPCHQQAFALPSLRHAADSDPLRAALTATLDACAGYGIDYPELLADLRRTFPQLFT</sequence>
<evidence type="ECO:0000313" key="3">
    <source>
        <dbReference type="Proteomes" id="UP001595699"/>
    </source>
</evidence>
<feature type="compositionally biased region" description="Pro residues" evidence="1">
    <location>
        <begin position="170"/>
        <end position="179"/>
    </location>
</feature>
<gene>
    <name evidence="2" type="ORF">ACFOUW_13045</name>
</gene>
<name>A0ABV7YAB5_9ACTN</name>
<dbReference type="EMBL" id="JBHRZH010000009">
    <property type="protein sequence ID" value="MFC3761764.1"/>
    <property type="molecule type" value="Genomic_DNA"/>
</dbReference>
<dbReference type="Proteomes" id="UP001595699">
    <property type="component" value="Unassembled WGS sequence"/>
</dbReference>
<proteinExistence type="predicted"/>
<reference evidence="3" key="1">
    <citation type="journal article" date="2019" name="Int. J. Syst. Evol. Microbiol.">
        <title>The Global Catalogue of Microorganisms (GCM) 10K type strain sequencing project: providing services to taxonomists for standard genome sequencing and annotation.</title>
        <authorList>
            <consortium name="The Broad Institute Genomics Platform"/>
            <consortium name="The Broad Institute Genome Sequencing Center for Infectious Disease"/>
            <person name="Wu L."/>
            <person name="Ma J."/>
        </authorList>
    </citation>
    <scope>NUCLEOTIDE SEQUENCE [LARGE SCALE GENOMIC DNA]</scope>
    <source>
        <strain evidence="3">CGMCC 4.7241</strain>
    </source>
</reference>
<feature type="region of interest" description="Disordered" evidence="1">
    <location>
        <begin position="166"/>
        <end position="190"/>
    </location>
</feature>
<comment type="caution">
    <text evidence="2">The sequence shown here is derived from an EMBL/GenBank/DDBJ whole genome shotgun (WGS) entry which is preliminary data.</text>
</comment>
<organism evidence="2 3">
    <name type="scientific">Tenggerimyces flavus</name>
    <dbReference type="NCBI Taxonomy" id="1708749"/>
    <lineage>
        <taxon>Bacteria</taxon>
        <taxon>Bacillati</taxon>
        <taxon>Actinomycetota</taxon>
        <taxon>Actinomycetes</taxon>
        <taxon>Propionibacteriales</taxon>
        <taxon>Nocardioidaceae</taxon>
        <taxon>Tenggerimyces</taxon>
    </lineage>
</organism>
<keyword evidence="3" id="KW-1185">Reference proteome</keyword>
<protein>
    <submittedName>
        <fullName evidence="2">Uncharacterized protein</fullName>
    </submittedName>
</protein>
<accession>A0ABV7YAB5</accession>
<evidence type="ECO:0000313" key="2">
    <source>
        <dbReference type="EMBL" id="MFC3761764.1"/>
    </source>
</evidence>
<evidence type="ECO:0000256" key="1">
    <source>
        <dbReference type="SAM" id="MobiDB-lite"/>
    </source>
</evidence>
<dbReference type="RefSeq" id="WP_205114433.1">
    <property type="nucleotide sequence ID" value="NZ_JAFBCM010000001.1"/>
</dbReference>